<feature type="non-terminal residue" evidence="7">
    <location>
        <position position="537"/>
    </location>
</feature>
<dbReference type="PANTHER" id="PTHR46423">
    <property type="entry name" value="RNA POLYMERASE II-ASSOCIATED PROTEIN 3"/>
    <property type="match status" value="1"/>
</dbReference>
<dbReference type="InterPro" id="IPR011990">
    <property type="entry name" value="TPR-like_helical_dom_sf"/>
</dbReference>
<dbReference type="GO" id="GO:0101031">
    <property type="term" value="C:protein folding chaperone complex"/>
    <property type="evidence" value="ECO:0007669"/>
    <property type="project" value="TreeGrafter"/>
</dbReference>
<dbReference type="PANTHER" id="PTHR46423:SF1">
    <property type="entry name" value="RNA POLYMERASE II-ASSOCIATED PROTEIN 3"/>
    <property type="match status" value="1"/>
</dbReference>
<name>A0A8X7X1Q1_POLSE</name>
<dbReference type="Gene3D" id="1.25.40.10">
    <property type="entry name" value="Tetratricopeptide repeat domain"/>
    <property type="match status" value="1"/>
</dbReference>
<feature type="non-terminal residue" evidence="7">
    <location>
        <position position="1"/>
    </location>
</feature>
<protein>
    <recommendedName>
        <fullName evidence="4">RNA polymerase II-associated protein 3</fullName>
    </recommendedName>
</protein>
<gene>
    <name evidence="7" type="primary">Rpap3</name>
    <name evidence="7" type="ORF">GTO96_0021270</name>
</gene>
<sequence length="537" mass="61882">MVHSYSSLQLRRLNPVTTPGININIIKELGLLRRPRYIHRGSDHKVVSMELPFFSPRTKPKRQIHFRNLKNINVDALALDLKLLSTDLTSSSSVDDLVDLYNQYAVAESDCNLAIALDRNYVKAYARRGAARFALKKFEDAKEDYEIVLKLDPENFEAITEIKKIDQAFITKVNKPEHRVQETNIASEMDEIEKKKIELQQAKQQAIVQKDLKMTEIGLLPEECSEQKTEVTQPIIVQPIEKPFHKQSTKPLKRIKIEDVEDELLTNLPLRLNNPIELTLDPAEENITEGESKTLQTDSSSRFLKIEEIPNTEREILESDSTESHIEVHSSANVMRKAPDESIIGNTSLAPCLSVPPVPTNSFQLETDLRKLKDHPDMMYIYLKQIDPAHFPKLFQTSLEPDILNQILKVLHVSYRRHESPSLMLEVLKNLAQVKRFDMAIMFMSKEEKNALVDFRKAFDSVDRALLWDILRDRGIPLRLLDIMAGLYTGTQLRKAEIRYSFLYPAKLKVDIQGKHYIFITTEEAEKELRKLSQTLF</sequence>
<keyword evidence="1" id="KW-0677">Repeat</keyword>
<evidence type="ECO:0000256" key="5">
    <source>
        <dbReference type="PROSITE-ProRule" id="PRU00339"/>
    </source>
</evidence>
<dbReference type="SMART" id="SM00028">
    <property type="entry name" value="TPR"/>
    <property type="match status" value="1"/>
</dbReference>
<dbReference type="EMBL" id="JAATIS010005064">
    <property type="protein sequence ID" value="KAG2460282.1"/>
    <property type="molecule type" value="Genomic_DNA"/>
</dbReference>
<dbReference type="InterPro" id="IPR051966">
    <property type="entry name" value="RPAP3"/>
</dbReference>
<organism evidence="7 8">
    <name type="scientific">Polypterus senegalus</name>
    <name type="common">Senegal bichir</name>
    <dbReference type="NCBI Taxonomy" id="55291"/>
    <lineage>
        <taxon>Eukaryota</taxon>
        <taxon>Metazoa</taxon>
        <taxon>Chordata</taxon>
        <taxon>Craniata</taxon>
        <taxon>Vertebrata</taxon>
        <taxon>Euteleostomi</taxon>
        <taxon>Actinopterygii</taxon>
        <taxon>Polypteriformes</taxon>
        <taxon>Polypteridae</taxon>
        <taxon>Polypterus</taxon>
    </lineage>
</organism>
<evidence type="ECO:0000256" key="1">
    <source>
        <dbReference type="ARBA" id="ARBA00022737"/>
    </source>
</evidence>
<dbReference type="Pfam" id="PF00515">
    <property type="entry name" value="TPR_1"/>
    <property type="match status" value="1"/>
</dbReference>
<dbReference type="Pfam" id="PF13877">
    <property type="entry name" value="RPAP3_C"/>
    <property type="match status" value="1"/>
</dbReference>
<keyword evidence="8" id="KW-1185">Reference proteome</keyword>
<reference evidence="7 8" key="1">
    <citation type="journal article" date="2021" name="Cell">
        <title>Tracing the genetic footprints of vertebrate landing in non-teleost ray-finned fishes.</title>
        <authorList>
            <person name="Bi X."/>
            <person name="Wang K."/>
            <person name="Yang L."/>
            <person name="Pan H."/>
            <person name="Jiang H."/>
            <person name="Wei Q."/>
            <person name="Fang M."/>
            <person name="Yu H."/>
            <person name="Zhu C."/>
            <person name="Cai Y."/>
            <person name="He Y."/>
            <person name="Gan X."/>
            <person name="Zeng H."/>
            <person name="Yu D."/>
            <person name="Zhu Y."/>
            <person name="Jiang H."/>
            <person name="Qiu Q."/>
            <person name="Yang H."/>
            <person name="Zhang Y.E."/>
            <person name="Wang W."/>
            <person name="Zhu M."/>
            <person name="He S."/>
            <person name="Zhang G."/>
        </authorList>
    </citation>
    <scope>NUCLEOTIDE SEQUENCE [LARGE SCALE GENOMIC DNA]</scope>
    <source>
        <strain evidence="7">Bchr_013</strain>
    </source>
</reference>
<keyword evidence="2 5" id="KW-0802">TPR repeat</keyword>
<comment type="caution">
    <text evidence="7">The sequence shown here is derived from an EMBL/GenBank/DDBJ whole genome shotgun (WGS) entry which is preliminary data.</text>
</comment>
<evidence type="ECO:0000256" key="3">
    <source>
        <dbReference type="ARBA" id="ARBA00038275"/>
    </source>
</evidence>
<comment type="similarity">
    <text evidence="3">Belongs to the RPAP3 family.</text>
</comment>
<dbReference type="InterPro" id="IPR025986">
    <property type="entry name" value="RPAP3-like_C"/>
</dbReference>
<dbReference type="Gene3D" id="3.30.250.20">
    <property type="entry name" value="L1 transposable element, C-terminal domain"/>
    <property type="match status" value="1"/>
</dbReference>
<dbReference type="AlphaFoldDB" id="A0A8X7X1Q1"/>
<dbReference type="InterPro" id="IPR042566">
    <property type="entry name" value="L1_C"/>
</dbReference>
<feature type="repeat" description="TPR" evidence="5">
    <location>
        <begin position="122"/>
        <end position="155"/>
    </location>
</feature>
<accession>A0A8X7X1Q1</accession>
<dbReference type="InterPro" id="IPR019734">
    <property type="entry name" value="TPR_rpt"/>
</dbReference>
<dbReference type="PROSITE" id="PS50005">
    <property type="entry name" value="TPR"/>
    <property type="match status" value="1"/>
</dbReference>
<evidence type="ECO:0000313" key="8">
    <source>
        <dbReference type="Proteomes" id="UP000886611"/>
    </source>
</evidence>
<dbReference type="SUPFAM" id="SSF48452">
    <property type="entry name" value="TPR-like"/>
    <property type="match status" value="1"/>
</dbReference>
<evidence type="ECO:0000313" key="7">
    <source>
        <dbReference type="EMBL" id="KAG2460282.1"/>
    </source>
</evidence>
<proteinExistence type="inferred from homology"/>
<evidence type="ECO:0000256" key="2">
    <source>
        <dbReference type="ARBA" id="ARBA00022803"/>
    </source>
</evidence>
<evidence type="ECO:0000259" key="6">
    <source>
        <dbReference type="Pfam" id="PF13877"/>
    </source>
</evidence>
<feature type="domain" description="RNA-polymerase II-associated protein 3-like C-terminal" evidence="6">
    <location>
        <begin position="359"/>
        <end position="449"/>
    </location>
</feature>
<evidence type="ECO:0000256" key="4">
    <source>
        <dbReference type="ARBA" id="ARBA00040133"/>
    </source>
</evidence>
<dbReference type="Proteomes" id="UP000886611">
    <property type="component" value="Unassembled WGS sequence"/>
</dbReference>